<dbReference type="RefSeq" id="WP_105037220.1">
    <property type="nucleotide sequence ID" value="NZ_PPSL01000001.1"/>
</dbReference>
<evidence type="ECO:0000313" key="1">
    <source>
        <dbReference type="EMBL" id="PQJ12336.1"/>
    </source>
</evidence>
<proteinExistence type="predicted"/>
<comment type="caution">
    <text evidence="1">The sequence shown here is derived from an EMBL/GenBank/DDBJ whole genome shotgun (WGS) entry which is preliminary data.</text>
</comment>
<keyword evidence="2" id="KW-1185">Reference proteome</keyword>
<reference evidence="1 2" key="1">
    <citation type="submission" date="2018-01" db="EMBL/GenBank/DDBJ databases">
        <title>A novel member of the phylum Bacteroidetes isolated from glacier ice.</title>
        <authorList>
            <person name="Liu Q."/>
            <person name="Xin Y.-H."/>
        </authorList>
    </citation>
    <scope>NUCLEOTIDE SEQUENCE [LARGE SCALE GENOMIC DNA]</scope>
    <source>
        <strain evidence="1 2">RB1R16</strain>
    </source>
</reference>
<sequence length="182" mass="20806">MTEQEQLDGETLESFVERLNIAHYDVIYTLCNTVGKLAQRIQEGDALHKSSEYVSWCNKLTGEVQRYITIKKEHLLPYIHSLFKKDTDGDYCQNSTEKGCSAQHDLQLAGLDQSQLQLKDIISRIQMVALPLYPGIIHHDLYKLLQQQMALLGNGLSELLLLEKNYLIPKVTATQMNINTRD</sequence>
<gene>
    <name evidence="1" type="ORF">CJD36_000855</name>
</gene>
<dbReference type="Proteomes" id="UP000239872">
    <property type="component" value="Unassembled WGS sequence"/>
</dbReference>
<protein>
    <submittedName>
        <fullName evidence="1">Uncharacterized protein</fullName>
    </submittedName>
</protein>
<evidence type="ECO:0000313" key="2">
    <source>
        <dbReference type="Proteomes" id="UP000239872"/>
    </source>
</evidence>
<name>A0A2S7T0P6_9BACT</name>
<dbReference type="EMBL" id="PPSL01000001">
    <property type="protein sequence ID" value="PQJ12336.1"/>
    <property type="molecule type" value="Genomic_DNA"/>
</dbReference>
<organism evidence="1 2">
    <name type="scientific">Flavipsychrobacter stenotrophus</name>
    <dbReference type="NCBI Taxonomy" id="2077091"/>
    <lineage>
        <taxon>Bacteria</taxon>
        <taxon>Pseudomonadati</taxon>
        <taxon>Bacteroidota</taxon>
        <taxon>Chitinophagia</taxon>
        <taxon>Chitinophagales</taxon>
        <taxon>Chitinophagaceae</taxon>
        <taxon>Flavipsychrobacter</taxon>
    </lineage>
</organism>
<accession>A0A2S7T0P6</accession>
<dbReference type="AlphaFoldDB" id="A0A2S7T0P6"/>